<dbReference type="RefSeq" id="WP_161002871.1">
    <property type="nucleotide sequence ID" value="NZ_WEZQ01000002.1"/>
</dbReference>
<evidence type="ECO:0000256" key="1">
    <source>
        <dbReference type="SAM" id="MobiDB-lite"/>
    </source>
</evidence>
<feature type="region of interest" description="Disordered" evidence="1">
    <location>
        <begin position="164"/>
        <end position="189"/>
    </location>
</feature>
<comment type="caution">
    <text evidence="2">The sequence shown here is derived from an EMBL/GenBank/DDBJ whole genome shotgun (WGS) entry which is preliminary data.</text>
</comment>
<evidence type="ECO:0000313" key="3">
    <source>
        <dbReference type="Proteomes" id="UP000449209"/>
    </source>
</evidence>
<proteinExistence type="predicted"/>
<evidence type="ECO:0000313" key="2">
    <source>
        <dbReference type="EMBL" id="MYV16260.1"/>
    </source>
</evidence>
<protein>
    <submittedName>
        <fullName evidence="2">Uncharacterized protein</fullName>
    </submittedName>
</protein>
<dbReference type="Proteomes" id="UP000449209">
    <property type="component" value="Unassembled WGS sequence"/>
</dbReference>
<feature type="compositionally biased region" description="Basic residues" evidence="1">
    <location>
        <begin position="165"/>
        <end position="176"/>
    </location>
</feature>
<accession>A0A6N9HZY4</accession>
<dbReference type="AlphaFoldDB" id="A0A6N9HZY4"/>
<dbReference type="OrthoDB" id="2249402at2"/>
<organism evidence="2 3">
    <name type="scientific">Furfurilactobacillus milii</name>
    <dbReference type="NCBI Taxonomy" id="2888272"/>
    <lineage>
        <taxon>Bacteria</taxon>
        <taxon>Bacillati</taxon>
        <taxon>Bacillota</taxon>
        <taxon>Bacilli</taxon>
        <taxon>Lactobacillales</taxon>
        <taxon>Lactobacillaceae</taxon>
        <taxon>Furfurilactobacillus</taxon>
    </lineage>
</organism>
<name>A0A6N9HZY4_9LACO</name>
<gene>
    <name evidence="2" type="ORF">GB993_01830</name>
</gene>
<dbReference type="EMBL" id="WEZQ01000002">
    <property type="protein sequence ID" value="MYV16260.1"/>
    <property type="molecule type" value="Genomic_DNA"/>
</dbReference>
<sequence>MDIKHEHAVTVFDEWLTVKRKDRRHFRLIRHLAYLDGIMTGEGVVPAVEDLAAAQAVSQLDNSEFLQCLMKLPYRRQVLTGDGEDVLAWFDHAEKTAHSHLFSNIGLLMEIVLDEEAGHSVQQWDSATIATAHQLAELSNDQLLTVISQLASAKSQAKLAESRRVNHRQHDHRLHLHGQIEPANDPRQI</sequence>
<reference evidence="2 3" key="1">
    <citation type="journal article" date="2019" name="Appl. Environ. Microbiol.">
        <title>Genetic determinants of hydroxycinnamic acid metabolism in heterofermentative lactobacilli.</title>
        <authorList>
            <person name="Gaur G."/>
            <person name="Oh J.H."/>
            <person name="Filannino P."/>
            <person name="Gobbetti M."/>
            <person name="van Pijkeren J.P."/>
            <person name="Ganzle M.G."/>
        </authorList>
    </citation>
    <scope>NUCLEOTIDE SEQUENCE [LARGE SCALE GENOMIC DNA]</scope>
    <source>
        <strain evidence="2 3">C5</strain>
    </source>
</reference>